<dbReference type="InterPro" id="IPR001173">
    <property type="entry name" value="Glyco_trans_2-like"/>
</dbReference>
<dbReference type="InterPro" id="IPR029044">
    <property type="entry name" value="Nucleotide-diphossugar_trans"/>
</dbReference>
<dbReference type="Gene3D" id="3.90.550.10">
    <property type="entry name" value="Spore Coat Polysaccharide Biosynthesis Protein SpsA, Chain A"/>
    <property type="match status" value="1"/>
</dbReference>
<comment type="caution">
    <text evidence="2">The sequence shown here is derived from an EMBL/GenBank/DDBJ whole genome shotgun (WGS) entry which is preliminary data.</text>
</comment>
<gene>
    <name evidence="2" type="ORF">EDD66_1174</name>
</gene>
<keyword evidence="3" id="KW-1185">Reference proteome</keyword>
<accession>A0A3N1XAU7</accession>
<keyword evidence="2" id="KW-0808">Transferase</keyword>
<dbReference type="Gene3D" id="1.25.40.10">
    <property type="entry name" value="Tetratricopeptide repeat domain"/>
    <property type="match status" value="1"/>
</dbReference>
<dbReference type="AlphaFoldDB" id="A0A3N1XAU7"/>
<dbReference type="RefSeq" id="WP_123610890.1">
    <property type="nucleotide sequence ID" value="NZ_RJVG01000017.1"/>
</dbReference>
<reference evidence="2 3" key="1">
    <citation type="submission" date="2018-11" db="EMBL/GenBank/DDBJ databases">
        <title>Genomic Encyclopedia of Type Strains, Phase IV (KMG-IV): sequencing the most valuable type-strain genomes for metagenomic binning, comparative biology and taxonomic classification.</title>
        <authorList>
            <person name="Goeker M."/>
        </authorList>
    </citation>
    <scope>NUCLEOTIDE SEQUENCE [LARGE SCALE GENOMIC DNA]</scope>
    <source>
        <strain evidence="2 3">DSM 26537</strain>
    </source>
</reference>
<evidence type="ECO:0000313" key="2">
    <source>
        <dbReference type="EMBL" id="ROR22092.1"/>
    </source>
</evidence>
<sequence>MNYKYKVCVYAICKNEEQFVDRWMDHVQEADLIVVADTGSTDNTVDKLRQRGAYVYNYNTQPFRFDHSRNYCLNLIPQNIDICVSADLDDVIEPGWREKLEEAWQPDTTRGLYLYNWSFYPDGTPAVQYIHQRIHARHDFQWMYPTHEVLKYTGEAEEKQVFIKGLVYNHYPDATKDRSLNLPLLELAVEEDPGDGRNLHYLGREYMFDGQWKKCIDILTKYLDPAISSWDEERSASMRFIARAYGEMGNRYEQKKWLYRALAEAPFLREPYIELAYIAHNEQNWIALYFYSTEALKITDKTLRYVNESFAWDYTPYDFAALACHNLEISHKAISYSLEAMKLSPNNQRLKDNHQFYLQGLKIGK</sequence>
<dbReference type="GO" id="GO:0016740">
    <property type="term" value="F:transferase activity"/>
    <property type="evidence" value="ECO:0007669"/>
    <property type="project" value="UniProtKB-KW"/>
</dbReference>
<evidence type="ECO:0000259" key="1">
    <source>
        <dbReference type="Pfam" id="PF00535"/>
    </source>
</evidence>
<proteinExistence type="predicted"/>
<name>A0A3N1XAU7_9FIRM</name>
<protein>
    <submittedName>
        <fullName evidence="2">Glycosyltransferase involved in cell wall biosynthesis</fullName>
    </submittedName>
</protein>
<dbReference type="OrthoDB" id="9815923at2"/>
<evidence type="ECO:0000313" key="3">
    <source>
        <dbReference type="Proteomes" id="UP000273083"/>
    </source>
</evidence>
<dbReference type="SUPFAM" id="SSF53448">
    <property type="entry name" value="Nucleotide-diphospho-sugar transferases"/>
    <property type="match status" value="1"/>
</dbReference>
<dbReference type="EMBL" id="RJVG01000017">
    <property type="protein sequence ID" value="ROR22092.1"/>
    <property type="molecule type" value="Genomic_DNA"/>
</dbReference>
<dbReference type="SUPFAM" id="SSF48452">
    <property type="entry name" value="TPR-like"/>
    <property type="match status" value="1"/>
</dbReference>
<dbReference type="InterPro" id="IPR011990">
    <property type="entry name" value="TPR-like_helical_dom_sf"/>
</dbReference>
<dbReference type="Proteomes" id="UP000273083">
    <property type="component" value="Unassembled WGS sequence"/>
</dbReference>
<dbReference type="Pfam" id="PF00535">
    <property type="entry name" value="Glycos_transf_2"/>
    <property type="match status" value="1"/>
</dbReference>
<organism evidence="2 3">
    <name type="scientific">Mobilisporobacter senegalensis</name>
    <dbReference type="NCBI Taxonomy" id="1329262"/>
    <lineage>
        <taxon>Bacteria</taxon>
        <taxon>Bacillati</taxon>
        <taxon>Bacillota</taxon>
        <taxon>Clostridia</taxon>
        <taxon>Lachnospirales</taxon>
        <taxon>Lachnospiraceae</taxon>
        <taxon>Mobilisporobacter</taxon>
    </lineage>
</organism>
<feature type="domain" description="Glycosyltransferase 2-like" evidence="1">
    <location>
        <begin position="9"/>
        <end position="110"/>
    </location>
</feature>